<reference evidence="3 4" key="1">
    <citation type="journal article" date="2019" name="Appl. Microbiol. Biotechnol.">
        <title>Genome sequence of Isaria javanica and comparative genome analysis insights into family S53 peptidase evolution in fungal entomopathogens.</title>
        <authorList>
            <person name="Lin R."/>
            <person name="Zhang X."/>
            <person name="Xin B."/>
            <person name="Zou M."/>
            <person name="Gao Y."/>
            <person name="Qin F."/>
            <person name="Hu Q."/>
            <person name="Xie B."/>
            <person name="Cheng X."/>
        </authorList>
    </citation>
    <scope>NUCLEOTIDE SEQUENCE [LARGE SCALE GENOMIC DNA]</scope>
    <source>
        <strain evidence="3 4">IJ1G</strain>
    </source>
</reference>
<dbReference type="AlphaFoldDB" id="A0A545VE90"/>
<feature type="compositionally biased region" description="Low complexity" evidence="1">
    <location>
        <begin position="172"/>
        <end position="191"/>
    </location>
</feature>
<feature type="region of interest" description="Disordered" evidence="1">
    <location>
        <begin position="1"/>
        <end position="42"/>
    </location>
</feature>
<organism evidence="3 4">
    <name type="scientific">Cordyceps javanica</name>
    <dbReference type="NCBI Taxonomy" id="43265"/>
    <lineage>
        <taxon>Eukaryota</taxon>
        <taxon>Fungi</taxon>
        <taxon>Dikarya</taxon>
        <taxon>Ascomycota</taxon>
        <taxon>Pezizomycotina</taxon>
        <taxon>Sordariomycetes</taxon>
        <taxon>Hypocreomycetidae</taxon>
        <taxon>Hypocreales</taxon>
        <taxon>Cordycipitaceae</taxon>
        <taxon>Cordyceps</taxon>
    </lineage>
</organism>
<sequence>MSRRYSSSTNASRVAEGTWSRPGFAIRQAPPAPPPIAEGADGLSQHTFFSALSIRSGRTGRIAKKHPSGGRPPPEPRTFYREATPPPPGSSHRKSEARPEPEEAYDGRYDYVAPPAPLPVATTCGLPRRKFCVLLWAVVVAVIVAAAVPVGVVFGLRSRHHHEKVTSRPVDATSTISPTPSTSSASAGTPTAPSVASTTITACPAANNTMYIVPNTTTTFKRLCGIDYTGVSQARELGSVWTTTMQECIFQCADFPGCTACGWGIIADDPGSEHRCWLKTDLKASLSVRAGWEFAILEQ</sequence>
<dbReference type="STRING" id="43265.A0A545VE90"/>
<keyword evidence="2" id="KW-1133">Transmembrane helix</keyword>
<keyword evidence="4" id="KW-1185">Reference proteome</keyword>
<feature type="compositionally biased region" description="Basic and acidic residues" evidence="1">
    <location>
        <begin position="93"/>
        <end position="108"/>
    </location>
</feature>
<evidence type="ECO:0000256" key="2">
    <source>
        <dbReference type="SAM" id="Phobius"/>
    </source>
</evidence>
<keyword evidence="2" id="KW-0812">Transmembrane</keyword>
<evidence type="ECO:0000256" key="1">
    <source>
        <dbReference type="SAM" id="MobiDB-lite"/>
    </source>
</evidence>
<dbReference type="Proteomes" id="UP000315783">
    <property type="component" value="Unassembled WGS sequence"/>
</dbReference>
<feature type="compositionally biased region" description="Polar residues" evidence="1">
    <location>
        <begin position="1"/>
        <end position="12"/>
    </location>
</feature>
<comment type="caution">
    <text evidence="3">The sequence shown here is derived from an EMBL/GenBank/DDBJ whole genome shotgun (WGS) entry which is preliminary data.</text>
</comment>
<feature type="transmembrane region" description="Helical" evidence="2">
    <location>
        <begin position="133"/>
        <end position="156"/>
    </location>
</feature>
<name>A0A545VE90_9HYPO</name>
<keyword evidence="2" id="KW-0472">Membrane</keyword>
<accession>A0A545VE90</accession>
<protein>
    <recommendedName>
        <fullName evidence="5">Apple domain-containing protein</fullName>
    </recommendedName>
</protein>
<evidence type="ECO:0008006" key="5">
    <source>
        <dbReference type="Google" id="ProtNLM"/>
    </source>
</evidence>
<dbReference type="OrthoDB" id="3499003at2759"/>
<dbReference type="EMBL" id="SPUK01000002">
    <property type="protein sequence ID" value="TQW00031.1"/>
    <property type="molecule type" value="Genomic_DNA"/>
</dbReference>
<proteinExistence type="predicted"/>
<feature type="region of interest" description="Disordered" evidence="1">
    <location>
        <begin position="163"/>
        <end position="191"/>
    </location>
</feature>
<gene>
    <name evidence="3" type="ORF">IF1G_02245</name>
</gene>
<evidence type="ECO:0000313" key="3">
    <source>
        <dbReference type="EMBL" id="TQW00031.1"/>
    </source>
</evidence>
<feature type="region of interest" description="Disordered" evidence="1">
    <location>
        <begin position="54"/>
        <end position="108"/>
    </location>
</feature>
<evidence type="ECO:0000313" key="4">
    <source>
        <dbReference type="Proteomes" id="UP000315783"/>
    </source>
</evidence>